<reference evidence="2 3" key="1">
    <citation type="submission" date="2022-07" db="EMBL/GenBank/DDBJ databases">
        <title>Two temperate virus in Haloterrigena jeotgali A29.</title>
        <authorList>
            <person name="Deng X."/>
        </authorList>
    </citation>
    <scope>NUCLEOTIDE SEQUENCE [LARGE SCALE GENOMIC DNA]</scope>
    <source>
        <strain evidence="2 3">A29</strain>
    </source>
</reference>
<protein>
    <submittedName>
        <fullName evidence="2">Uncharacterized protein</fullName>
    </submittedName>
</protein>
<keyword evidence="3" id="KW-1185">Reference proteome</keyword>
<evidence type="ECO:0000313" key="3">
    <source>
        <dbReference type="Proteomes" id="UP001224926"/>
    </source>
</evidence>
<dbReference type="GeneID" id="43321561"/>
<dbReference type="AlphaFoldDB" id="A0AAF0PF80"/>
<sequence>MQQDSYVPLTVPETTLTRLRTTGRIVLPLAVAAAITWLGVVVFLEVVTTLLT</sequence>
<keyword evidence="1" id="KW-0472">Membrane</keyword>
<evidence type="ECO:0000313" key="2">
    <source>
        <dbReference type="EMBL" id="WMT09611.1"/>
    </source>
</evidence>
<name>A0AAF0PF80_9EURY</name>
<dbReference type="Proteomes" id="UP001224926">
    <property type="component" value="Chromosome"/>
</dbReference>
<gene>
    <name evidence="2" type="ORF">NP511_08250</name>
</gene>
<dbReference type="EMBL" id="CP101873">
    <property type="protein sequence ID" value="WMT09611.1"/>
    <property type="molecule type" value="Genomic_DNA"/>
</dbReference>
<feature type="transmembrane region" description="Helical" evidence="1">
    <location>
        <begin position="25"/>
        <end position="51"/>
    </location>
</feature>
<accession>A0AAF0PF80</accession>
<keyword evidence="1" id="KW-1133">Transmembrane helix</keyword>
<keyword evidence="1" id="KW-0812">Transmembrane</keyword>
<organism evidence="2 3">
    <name type="scientific">Natrinema thermotolerans</name>
    <dbReference type="NCBI Taxonomy" id="121872"/>
    <lineage>
        <taxon>Archaea</taxon>
        <taxon>Methanobacteriati</taxon>
        <taxon>Methanobacteriota</taxon>
        <taxon>Stenosarchaea group</taxon>
        <taxon>Halobacteria</taxon>
        <taxon>Halobacteriales</taxon>
        <taxon>Natrialbaceae</taxon>
        <taxon>Natrinema</taxon>
    </lineage>
</organism>
<evidence type="ECO:0000256" key="1">
    <source>
        <dbReference type="SAM" id="Phobius"/>
    </source>
</evidence>
<dbReference type="RefSeq" id="WP_015299215.1">
    <property type="nucleotide sequence ID" value="NZ_CP101873.1"/>
</dbReference>
<proteinExistence type="predicted"/>